<dbReference type="PANTHER" id="PTHR31901:SF9">
    <property type="entry name" value="GH3 DOMAIN-CONTAINING PROTEIN"/>
    <property type="match status" value="1"/>
</dbReference>
<reference evidence="3" key="2">
    <citation type="submission" date="2015-01" db="EMBL/GenBank/DDBJ databases">
        <title>Evolutionary Origins and Diversification of the Mycorrhizal Mutualists.</title>
        <authorList>
            <consortium name="DOE Joint Genome Institute"/>
            <consortium name="Mycorrhizal Genomics Consortium"/>
            <person name="Kohler A."/>
            <person name="Kuo A."/>
            <person name="Nagy L.G."/>
            <person name="Floudas D."/>
            <person name="Copeland A."/>
            <person name="Barry K.W."/>
            <person name="Cichocki N."/>
            <person name="Veneault-Fourrey C."/>
            <person name="LaButti K."/>
            <person name="Lindquist E.A."/>
            <person name="Lipzen A."/>
            <person name="Lundell T."/>
            <person name="Morin E."/>
            <person name="Murat C."/>
            <person name="Riley R."/>
            <person name="Ohm R."/>
            <person name="Sun H."/>
            <person name="Tunlid A."/>
            <person name="Henrissat B."/>
            <person name="Grigoriev I.V."/>
            <person name="Hibbett D.S."/>
            <person name="Martin F."/>
        </authorList>
    </citation>
    <scope>NUCLEOTIDE SEQUENCE [LARGE SCALE GENOMIC DNA]</scope>
    <source>
        <strain evidence="3">ATCC 200175</strain>
    </source>
</reference>
<dbReference type="EMBL" id="KN820602">
    <property type="protein sequence ID" value="KIJ05958.1"/>
    <property type="molecule type" value="Genomic_DNA"/>
</dbReference>
<proteinExistence type="predicted"/>
<dbReference type="HOGENOM" id="CLU_032936_0_0_1"/>
<dbReference type="GO" id="GO:0016881">
    <property type="term" value="F:acid-amino acid ligase activity"/>
    <property type="evidence" value="ECO:0007669"/>
    <property type="project" value="TreeGrafter"/>
</dbReference>
<dbReference type="GO" id="GO:0005737">
    <property type="term" value="C:cytoplasm"/>
    <property type="evidence" value="ECO:0007669"/>
    <property type="project" value="TreeGrafter"/>
</dbReference>
<dbReference type="AlphaFoldDB" id="A0A0C9T380"/>
<gene>
    <name evidence="2" type="ORF">PAXINDRAFT_92702</name>
</gene>
<reference evidence="2 3" key="1">
    <citation type="submission" date="2014-06" db="EMBL/GenBank/DDBJ databases">
        <authorList>
            <consortium name="DOE Joint Genome Institute"/>
            <person name="Kuo A."/>
            <person name="Kohler A."/>
            <person name="Nagy L.G."/>
            <person name="Floudas D."/>
            <person name="Copeland A."/>
            <person name="Barry K.W."/>
            <person name="Cichocki N."/>
            <person name="Veneault-Fourrey C."/>
            <person name="LaButti K."/>
            <person name="Lindquist E.A."/>
            <person name="Lipzen A."/>
            <person name="Lundell T."/>
            <person name="Morin E."/>
            <person name="Murat C."/>
            <person name="Sun H."/>
            <person name="Tunlid A."/>
            <person name="Henrissat B."/>
            <person name="Grigoriev I.V."/>
            <person name="Hibbett D.S."/>
            <person name="Martin F."/>
            <person name="Nordberg H.P."/>
            <person name="Cantor M.N."/>
            <person name="Hua S.X."/>
        </authorList>
    </citation>
    <scope>NUCLEOTIDE SEQUENCE [LARGE SCALE GENOMIC DNA]</scope>
    <source>
        <strain evidence="2 3">ATCC 200175</strain>
    </source>
</reference>
<protein>
    <recommendedName>
        <fullName evidence="1">GH3 middle domain-containing protein</fullName>
    </recommendedName>
</protein>
<name>A0A0C9T380_PAXIN</name>
<dbReference type="Pfam" id="PF03321">
    <property type="entry name" value="GH3"/>
    <property type="match status" value="1"/>
</dbReference>
<evidence type="ECO:0000313" key="3">
    <source>
        <dbReference type="Proteomes" id="UP000053647"/>
    </source>
</evidence>
<sequence>MSQLGPATPVPCKSLTPKLRTVLTETNNRLLLRIIRNNFNTQYASQAPSLAGFRNIVSAHGTEVDSTLLQDFRSHVALMDYESYKPFVARFNEQPCKESEVENLFAPGFPFSLASSSSTSGNAPKMFAQYHHIAEQVPTRPSVLDGSEAHGSANWAFCYGYTELKEVECTSGEVVKRIPVGNISGARIRMHAGWSFDDDESRMSVIMPGQVSPWAASLINIHRSFLMIQALFCLACRDLDQFYTTFAPLFIDLTRYVEEEWDMFVACIKDGTIPDLEGIDHVRAHLQVHFHANPERAAELREIGSPFSCVGWAARVWPKLRLLTAISSGPFATVLPKVRSILGPTIAMRGFGYGSTECIVAASYDMDDLDTFVIQTEDVIEFLDVEAEGTHENILQAWDLEAGKQYQIVVTTRDGLWRYPLGDIIEIVGFDTNDGSPLIKYLGRKSFSIRLPHVLISDSHLVAAIRTISSEDVIQVHEFTAIVDDRTLPPTVGCFVEGELGTPNSLVALHLTKPFYRTPKLLDALIAMNHIHQDVLDPGHTRLPTIRIVKPGTFMEYRLGRGKKLDVGPGQIKVPVILLETAAQEWIEERVVQEL</sequence>
<accession>A0A0C9T380</accession>
<keyword evidence="3" id="KW-1185">Reference proteome</keyword>
<evidence type="ECO:0000259" key="1">
    <source>
        <dbReference type="Pfam" id="PF23571"/>
    </source>
</evidence>
<dbReference type="InterPro" id="IPR004993">
    <property type="entry name" value="GH3"/>
</dbReference>
<organism evidence="2 3">
    <name type="scientific">Paxillus involutus ATCC 200175</name>
    <dbReference type="NCBI Taxonomy" id="664439"/>
    <lineage>
        <taxon>Eukaryota</taxon>
        <taxon>Fungi</taxon>
        <taxon>Dikarya</taxon>
        <taxon>Basidiomycota</taxon>
        <taxon>Agaricomycotina</taxon>
        <taxon>Agaricomycetes</taxon>
        <taxon>Agaricomycetidae</taxon>
        <taxon>Boletales</taxon>
        <taxon>Paxilineae</taxon>
        <taxon>Paxillaceae</taxon>
        <taxon>Paxillus</taxon>
    </lineage>
</organism>
<dbReference type="Pfam" id="PF23571">
    <property type="entry name" value="GH3_M"/>
    <property type="match status" value="1"/>
</dbReference>
<dbReference type="Proteomes" id="UP000053647">
    <property type="component" value="Unassembled WGS sequence"/>
</dbReference>
<feature type="domain" description="GH3 middle" evidence="1">
    <location>
        <begin position="379"/>
        <end position="444"/>
    </location>
</feature>
<dbReference type="PANTHER" id="PTHR31901">
    <property type="entry name" value="GH3 DOMAIN-CONTAINING PROTEIN"/>
    <property type="match status" value="1"/>
</dbReference>
<dbReference type="OrthoDB" id="10004661at2759"/>
<dbReference type="InterPro" id="IPR055377">
    <property type="entry name" value="GH3_M"/>
</dbReference>
<evidence type="ECO:0000313" key="2">
    <source>
        <dbReference type="EMBL" id="KIJ05958.1"/>
    </source>
</evidence>